<evidence type="ECO:0000256" key="3">
    <source>
        <dbReference type="ARBA" id="ARBA00012387"/>
    </source>
</evidence>
<keyword evidence="7" id="KW-0342">GTP-binding</keyword>
<keyword evidence="13" id="KW-0413">Isomerase</keyword>
<dbReference type="NCBIfam" id="TIGR01479">
    <property type="entry name" value="GMP_PMI"/>
    <property type="match status" value="1"/>
</dbReference>
<evidence type="ECO:0000313" key="13">
    <source>
        <dbReference type="EMBL" id="MBB3170068.1"/>
    </source>
</evidence>
<dbReference type="Pfam" id="PF22640">
    <property type="entry name" value="ManC_GMP_beta-helix"/>
    <property type="match status" value="1"/>
</dbReference>
<keyword evidence="6" id="KW-0547">Nucleotide-binding</keyword>
<comment type="catalytic activity">
    <reaction evidence="8">
        <text>alpha-D-mannose 1-phosphate + GTP + H(+) = GDP-alpha-D-mannose + diphosphate</text>
        <dbReference type="Rhea" id="RHEA:15229"/>
        <dbReference type="ChEBI" id="CHEBI:15378"/>
        <dbReference type="ChEBI" id="CHEBI:33019"/>
        <dbReference type="ChEBI" id="CHEBI:37565"/>
        <dbReference type="ChEBI" id="CHEBI:57527"/>
        <dbReference type="ChEBI" id="CHEBI:58409"/>
        <dbReference type="EC" id="2.7.7.13"/>
    </reaction>
</comment>
<dbReference type="EC" id="2.7.7.13" evidence="3"/>
<comment type="pathway">
    <text evidence="1">Nucleotide-sugar biosynthesis; GDP-alpha-D-mannose biosynthesis; GDP-alpha-D-mannose from alpha-D-mannose 1-phosphate (GTP route): step 1/1.</text>
</comment>
<dbReference type="GO" id="GO:0016853">
    <property type="term" value="F:isomerase activity"/>
    <property type="evidence" value="ECO:0007669"/>
    <property type="project" value="UniProtKB-KW"/>
</dbReference>
<dbReference type="RefSeq" id="WP_183911564.1">
    <property type="nucleotide sequence ID" value="NZ_JACHXZ010000005.1"/>
</dbReference>
<dbReference type="CDD" id="cd02509">
    <property type="entry name" value="GDP-M1P_Guanylyltransferase"/>
    <property type="match status" value="1"/>
</dbReference>
<dbReference type="InterPro" id="IPR006375">
    <property type="entry name" value="Man1P_GuaTrfase/Man6P_Isoase"/>
</dbReference>
<comment type="caution">
    <text evidence="13">The sequence shown here is derived from an EMBL/GenBank/DDBJ whole genome shotgun (WGS) entry which is preliminary data.</text>
</comment>
<dbReference type="EMBL" id="JACHXZ010000005">
    <property type="protein sequence ID" value="MBB3170068.1"/>
    <property type="molecule type" value="Genomic_DNA"/>
</dbReference>
<dbReference type="GO" id="GO:0009298">
    <property type="term" value="P:GDP-mannose biosynthetic process"/>
    <property type="evidence" value="ECO:0007669"/>
    <property type="project" value="UniProtKB-UniPathway"/>
</dbReference>
<sequence length="469" mass="51650">MTHHIVPVILAGGVGSRLWPLSRSRYPKQCIDLQGAGDSLLQATLKRCAITNEAPVLLCNEEHRFLIAEQARAIGVTPKSILLEPEGKNTAPAIAAAAWMLAQEQPEAIMLVLPSDHVISDANLFGAKVAQGAELAAAGDLVTFGIEPSEPETGYGYIRAATGEEVSAVAEFVEKPSLEKATAYVADGNYLWNSGMFMFRADAYLRELAAFEPEIHALTQAALSEAQTDLTFTRLAAEPFSRLQSISIDYAVMERTDRAQVVRFPAIWNDVGSWSALWSISQPDADNNVLRGDALTVDCHNTLIHSQSRLVTAVGVDDLVIVETDDAVMVTRADRAQEVKKIVDKLARAGRPEVDWHREVHRPWGKYHGLVIDGRYQVKRITVNPGQKLSTQMHYHRAEHWVVVSGTAKVRVGDKEQLISENESTYIPIGDIHSLENPGKIPLELIEIQTGGYLGEDDIVRFDDRYGRS</sequence>
<keyword evidence="4 13" id="KW-0808">Transferase</keyword>
<comment type="similarity">
    <text evidence="2 9">Belongs to the mannose-6-phosphate isomerase type 2 family.</text>
</comment>
<proteinExistence type="inferred from homology"/>
<dbReference type="SUPFAM" id="SSF53448">
    <property type="entry name" value="Nucleotide-diphospho-sugar transferases"/>
    <property type="match status" value="1"/>
</dbReference>
<dbReference type="GO" id="GO:0004475">
    <property type="term" value="F:mannose-1-phosphate guanylyltransferase (GTP) activity"/>
    <property type="evidence" value="ECO:0007669"/>
    <property type="project" value="UniProtKB-EC"/>
</dbReference>
<dbReference type="InterPro" id="IPR011051">
    <property type="entry name" value="RmlC_Cupin_sf"/>
</dbReference>
<evidence type="ECO:0000256" key="9">
    <source>
        <dbReference type="RuleBase" id="RU004190"/>
    </source>
</evidence>
<dbReference type="InterPro" id="IPR005835">
    <property type="entry name" value="NTP_transferase_dom"/>
</dbReference>
<evidence type="ECO:0000256" key="4">
    <source>
        <dbReference type="ARBA" id="ARBA00022679"/>
    </source>
</evidence>
<dbReference type="InterPro" id="IPR001538">
    <property type="entry name" value="Man6P_isomerase-2_C"/>
</dbReference>
<feature type="domain" description="Nucleotidyl transferase" evidence="10">
    <location>
        <begin position="7"/>
        <end position="285"/>
    </location>
</feature>
<dbReference type="FunFam" id="2.60.120.10:FF:000032">
    <property type="entry name" value="Mannose-1-phosphate guanylyltransferase/mannose-6-phosphate isomerase"/>
    <property type="match status" value="1"/>
</dbReference>
<dbReference type="Gene3D" id="2.60.120.10">
    <property type="entry name" value="Jelly Rolls"/>
    <property type="match status" value="1"/>
</dbReference>
<keyword evidence="14" id="KW-1185">Reference proteome</keyword>
<dbReference type="InterPro" id="IPR049577">
    <property type="entry name" value="GMPP_N"/>
</dbReference>
<dbReference type="InterPro" id="IPR029044">
    <property type="entry name" value="Nucleotide-diphossugar_trans"/>
</dbReference>
<evidence type="ECO:0000259" key="12">
    <source>
        <dbReference type="Pfam" id="PF22640"/>
    </source>
</evidence>
<dbReference type="FunFam" id="3.90.550.10:FF:000046">
    <property type="entry name" value="Mannose-1-phosphate guanylyltransferase (GDP)"/>
    <property type="match status" value="1"/>
</dbReference>
<dbReference type="Pfam" id="PF01050">
    <property type="entry name" value="MannoseP_isomer"/>
    <property type="match status" value="1"/>
</dbReference>
<protein>
    <recommendedName>
        <fullName evidence="3">mannose-1-phosphate guanylyltransferase</fullName>
        <ecNumber evidence="3">2.7.7.13</ecNumber>
    </recommendedName>
</protein>
<organism evidence="13 14">
    <name type="scientific">Simiduia aestuariiviva</name>
    <dbReference type="NCBI Taxonomy" id="1510459"/>
    <lineage>
        <taxon>Bacteria</taxon>
        <taxon>Pseudomonadati</taxon>
        <taxon>Pseudomonadota</taxon>
        <taxon>Gammaproteobacteria</taxon>
        <taxon>Cellvibrionales</taxon>
        <taxon>Cellvibrionaceae</taxon>
        <taxon>Simiduia</taxon>
    </lineage>
</organism>
<evidence type="ECO:0000256" key="2">
    <source>
        <dbReference type="ARBA" id="ARBA00006115"/>
    </source>
</evidence>
<evidence type="ECO:0000256" key="8">
    <source>
        <dbReference type="ARBA" id="ARBA00047343"/>
    </source>
</evidence>
<dbReference type="SUPFAM" id="SSF51182">
    <property type="entry name" value="RmlC-like cupins"/>
    <property type="match status" value="1"/>
</dbReference>
<evidence type="ECO:0000256" key="1">
    <source>
        <dbReference type="ARBA" id="ARBA00004823"/>
    </source>
</evidence>
<dbReference type="GO" id="GO:0005525">
    <property type="term" value="F:GTP binding"/>
    <property type="evidence" value="ECO:0007669"/>
    <property type="project" value="UniProtKB-KW"/>
</dbReference>
<dbReference type="InterPro" id="IPR014710">
    <property type="entry name" value="RmlC-like_jellyroll"/>
</dbReference>
<dbReference type="GO" id="GO:0000271">
    <property type="term" value="P:polysaccharide biosynthetic process"/>
    <property type="evidence" value="ECO:0007669"/>
    <property type="project" value="InterPro"/>
</dbReference>
<dbReference type="PANTHER" id="PTHR46390:SF1">
    <property type="entry name" value="MANNOSE-1-PHOSPHATE GUANYLYLTRANSFERASE"/>
    <property type="match status" value="1"/>
</dbReference>
<evidence type="ECO:0000259" key="10">
    <source>
        <dbReference type="Pfam" id="PF00483"/>
    </source>
</evidence>
<feature type="domain" description="Mannose-6-phosphate isomerase type II C-terminal" evidence="11">
    <location>
        <begin position="350"/>
        <end position="464"/>
    </location>
</feature>
<dbReference type="Gene3D" id="3.90.550.10">
    <property type="entry name" value="Spore Coat Polysaccharide Biosynthesis Protein SpsA, Chain A"/>
    <property type="match status" value="1"/>
</dbReference>
<dbReference type="InterPro" id="IPR054566">
    <property type="entry name" value="ManC/GMP-like_b-helix"/>
</dbReference>
<accession>A0A839UX86</accession>
<keyword evidence="5 13" id="KW-0548">Nucleotidyltransferase</keyword>
<dbReference type="UniPathway" id="UPA00126">
    <property type="reaction ID" value="UER00930"/>
</dbReference>
<gene>
    <name evidence="13" type="ORF">FHS30_003285</name>
</gene>
<evidence type="ECO:0000259" key="11">
    <source>
        <dbReference type="Pfam" id="PF01050"/>
    </source>
</evidence>
<dbReference type="PANTHER" id="PTHR46390">
    <property type="entry name" value="MANNOSE-1-PHOSPHATE GUANYLYLTRANSFERASE"/>
    <property type="match status" value="1"/>
</dbReference>
<dbReference type="CDD" id="cd02213">
    <property type="entry name" value="cupin_PMI_typeII_C"/>
    <property type="match status" value="1"/>
</dbReference>
<evidence type="ECO:0000256" key="6">
    <source>
        <dbReference type="ARBA" id="ARBA00022741"/>
    </source>
</evidence>
<feature type="domain" description="MannoseP isomerase/GMP-like beta-helix" evidence="12">
    <location>
        <begin position="293"/>
        <end position="346"/>
    </location>
</feature>
<dbReference type="Proteomes" id="UP000559987">
    <property type="component" value="Unassembled WGS sequence"/>
</dbReference>
<reference evidence="13 14" key="1">
    <citation type="submission" date="2020-08" db="EMBL/GenBank/DDBJ databases">
        <title>Genomic Encyclopedia of Type Strains, Phase III (KMG-III): the genomes of soil and plant-associated and newly described type strains.</title>
        <authorList>
            <person name="Whitman W."/>
        </authorList>
    </citation>
    <scope>NUCLEOTIDE SEQUENCE [LARGE SCALE GENOMIC DNA]</scope>
    <source>
        <strain evidence="13 14">CECT 8571</strain>
    </source>
</reference>
<evidence type="ECO:0000256" key="7">
    <source>
        <dbReference type="ARBA" id="ARBA00023134"/>
    </source>
</evidence>
<evidence type="ECO:0000313" key="14">
    <source>
        <dbReference type="Proteomes" id="UP000559987"/>
    </source>
</evidence>
<dbReference type="AlphaFoldDB" id="A0A839UX86"/>
<dbReference type="InterPro" id="IPR051161">
    <property type="entry name" value="Mannose-6P_isomerase_type2"/>
</dbReference>
<dbReference type="Pfam" id="PF00483">
    <property type="entry name" value="NTP_transferase"/>
    <property type="match status" value="1"/>
</dbReference>
<name>A0A839UX86_9GAMM</name>
<evidence type="ECO:0000256" key="5">
    <source>
        <dbReference type="ARBA" id="ARBA00022695"/>
    </source>
</evidence>